<evidence type="ECO:0000256" key="1">
    <source>
        <dbReference type="ARBA" id="ARBA00004141"/>
    </source>
</evidence>
<protein>
    <submittedName>
        <fullName evidence="9">Isopropylmalate/homocitrate/citramalate synthase</fullName>
    </submittedName>
</protein>
<dbReference type="CDD" id="cd13956">
    <property type="entry name" value="PT_UbiA"/>
    <property type="match status" value="1"/>
</dbReference>
<dbReference type="Pfam" id="PF01040">
    <property type="entry name" value="UbiA"/>
    <property type="match status" value="1"/>
</dbReference>
<feature type="transmembrane region" description="Helical" evidence="7">
    <location>
        <begin position="163"/>
        <end position="185"/>
    </location>
</feature>
<accession>A0A2T0LSN2</accession>
<dbReference type="PANTHER" id="PTHR42880">
    <property type="entry name" value="HOMOCITRATE SYNTHASE"/>
    <property type="match status" value="1"/>
</dbReference>
<dbReference type="InterPro" id="IPR044878">
    <property type="entry name" value="UbiA_sf"/>
</dbReference>
<feature type="transmembrane region" description="Helical" evidence="7">
    <location>
        <begin position="110"/>
        <end position="127"/>
    </location>
</feature>
<dbReference type="PANTHER" id="PTHR42880:SF1">
    <property type="entry name" value="ISOPROPYLMALATE_HOMOCITRATE_CITRAMALATE SYNTHASE FAMILY PROTEIN"/>
    <property type="match status" value="1"/>
</dbReference>
<dbReference type="GO" id="GO:0016765">
    <property type="term" value="F:transferase activity, transferring alkyl or aryl (other than methyl) groups"/>
    <property type="evidence" value="ECO:0007669"/>
    <property type="project" value="InterPro"/>
</dbReference>
<reference evidence="9 10" key="1">
    <citation type="submission" date="2018-03" db="EMBL/GenBank/DDBJ databases">
        <title>Genomic Encyclopedia of Type Strains, Phase III (KMG-III): the genomes of soil and plant-associated and newly described type strains.</title>
        <authorList>
            <person name="Whitman W."/>
        </authorList>
    </citation>
    <scope>NUCLEOTIDE SEQUENCE [LARGE SCALE GENOMIC DNA]</scope>
    <source>
        <strain evidence="9 10">CGMCC 4.7125</strain>
    </source>
</reference>
<dbReference type="Gene3D" id="1.10.238.260">
    <property type="match status" value="1"/>
</dbReference>
<proteinExistence type="predicted"/>
<dbReference type="Gene3D" id="1.10.357.140">
    <property type="entry name" value="UbiA prenyltransferase"/>
    <property type="match status" value="1"/>
</dbReference>
<dbReference type="PROSITE" id="PS00815">
    <property type="entry name" value="AIPM_HOMOCIT_SYNTH_1"/>
    <property type="match status" value="1"/>
</dbReference>
<evidence type="ECO:0000256" key="6">
    <source>
        <dbReference type="SAM" id="MobiDB-lite"/>
    </source>
</evidence>
<feature type="transmembrane region" description="Helical" evidence="7">
    <location>
        <begin position="85"/>
        <end position="104"/>
    </location>
</feature>
<dbReference type="PROSITE" id="PS00816">
    <property type="entry name" value="AIPM_HOMOCIT_SYNTH_2"/>
    <property type="match status" value="1"/>
</dbReference>
<dbReference type="InterPro" id="IPR000537">
    <property type="entry name" value="UbiA_prenyltransferase"/>
</dbReference>
<feature type="transmembrane region" description="Helical" evidence="7">
    <location>
        <begin position="139"/>
        <end position="157"/>
    </location>
</feature>
<keyword evidence="2" id="KW-0808">Transferase</keyword>
<keyword evidence="5 7" id="KW-0472">Membrane</keyword>
<dbReference type="RefSeq" id="WP_181193352.1">
    <property type="nucleotide sequence ID" value="NZ_PVNH01000007.1"/>
</dbReference>
<dbReference type="GO" id="GO:0019752">
    <property type="term" value="P:carboxylic acid metabolic process"/>
    <property type="evidence" value="ECO:0007669"/>
    <property type="project" value="InterPro"/>
</dbReference>
<comment type="subcellular location">
    <subcellularLocation>
        <location evidence="1">Membrane</location>
        <topology evidence="1">Multi-pass membrane protein</topology>
    </subcellularLocation>
</comment>
<comment type="caution">
    <text evidence="9">The sequence shown here is derived from an EMBL/GenBank/DDBJ whole genome shotgun (WGS) entry which is preliminary data.</text>
</comment>
<dbReference type="SUPFAM" id="SSF51569">
    <property type="entry name" value="Aldolase"/>
    <property type="match status" value="1"/>
</dbReference>
<feature type="region of interest" description="Disordered" evidence="6">
    <location>
        <begin position="450"/>
        <end position="476"/>
    </location>
</feature>
<evidence type="ECO:0000313" key="9">
    <source>
        <dbReference type="EMBL" id="PRX46632.1"/>
    </source>
</evidence>
<evidence type="ECO:0000256" key="5">
    <source>
        <dbReference type="ARBA" id="ARBA00023136"/>
    </source>
</evidence>
<feature type="transmembrane region" description="Helical" evidence="7">
    <location>
        <begin position="285"/>
        <end position="310"/>
    </location>
</feature>
<evidence type="ECO:0000313" key="10">
    <source>
        <dbReference type="Proteomes" id="UP000238362"/>
    </source>
</evidence>
<evidence type="ECO:0000256" key="4">
    <source>
        <dbReference type="ARBA" id="ARBA00022989"/>
    </source>
</evidence>
<evidence type="ECO:0000256" key="2">
    <source>
        <dbReference type="ARBA" id="ARBA00022679"/>
    </source>
</evidence>
<evidence type="ECO:0000256" key="3">
    <source>
        <dbReference type="ARBA" id="ARBA00022692"/>
    </source>
</evidence>
<dbReference type="EMBL" id="PVNH01000007">
    <property type="protein sequence ID" value="PRX46632.1"/>
    <property type="molecule type" value="Genomic_DNA"/>
</dbReference>
<dbReference type="InterPro" id="IPR054691">
    <property type="entry name" value="LeuA/HCS_post-cat"/>
</dbReference>
<feature type="domain" description="Pyruvate carboxyltransferase" evidence="8">
    <location>
        <begin position="481"/>
        <end position="732"/>
    </location>
</feature>
<gene>
    <name evidence="9" type="ORF">B0I33_107209</name>
</gene>
<organism evidence="9 10">
    <name type="scientific">Prauserella shujinwangii</name>
    <dbReference type="NCBI Taxonomy" id="1453103"/>
    <lineage>
        <taxon>Bacteria</taxon>
        <taxon>Bacillati</taxon>
        <taxon>Actinomycetota</taxon>
        <taxon>Actinomycetes</taxon>
        <taxon>Pseudonocardiales</taxon>
        <taxon>Pseudonocardiaceae</taxon>
        <taxon>Prauserella</taxon>
    </lineage>
</organism>
<feature type="transmembrane region" description="Helical" evidence="7">
    <location>
        <begin position="237"/>
        <end position="257"/>
    </location>
</feature>
<keyword evidence="3 7" id="KW-0812">Transmembrane</keyword>
<dbReference type="Gene3D" id="3.20.20.70">
    <property type="entry name" value="Aldolase class I"/>
    <property type="match status" value="1"/>
</dbReference>
<evidence type="ECO:0000256" key="7">
    <source>
        <dbReference type="SAM" id="Phobius"/>
    </source>
</evidence>
<keyword evidence="4 7" id="KW-1133">Transmembrane helix</keyword>
<dbReference type="AlphaFoldDB" id="A0A2T0LSN2"/>
<dbReference type="Pfam" id="PF00682">
    <property type="entry name" value="HMGL-like"/>
    <property type="match status" value="1"/>
</dbReference>
<dbReference type="PROSITE" id="PS50991">
    <property type="entry name" value="PYR_CT"/>
    <property type="match status" value="1"/>
</dbReference>
<dbReference type="Pfam" id="PF22617">
    <property type="entry name" value="HCS_D2"/>
    <property type="match status" value="1"/>
</dbReference>
<dbReference type="InterPro" id="IPR013785">
    <property type="entry name" value="Aldolase_TIM"/>
</dbReference>
<dbReference type="InterPro" id="IPR002034">
    <property type="entry name" value="AIPM/Hcit_synth_CS"/>
</dbReference>
<dbReference type="Gene3D" id="1.20.120.1780">
    <property type="entry name" value="UbiA prenyltransferase"/>
    <property type="match status" value="1"/>
</dbReference>
<dbReference type="Proteomes" id="UP000238362">
    <property type="component" value="Unassembled WGS sequence"/>
</dbReference>
<dbReference type="InterPro" id="IPR000891">
    <property type="entry name" value="PYR_CT"/>
</dbReference>
<evidence type="ECO:0000259" key="8">
    <source>
        <dbReference type="PROSITE" id="PS50991"/>
    </source>
</evidence>
<dbReference type="GO" id="GO:0016020">
    <property type="term" value="C:membrane"/>
    <property type="evidence" value="ECO:0007669"/>
    <property type="project" value="UniProtKB-SubCell"/>
</dbReference>
<dbReference type="GO" id="GO:0046912">
    <property type="term" value="F:acyltransferase activity, acyl groups converted into alkyl on transfer"/>
    <property type="evidence" value="ECO:0007669"/>
    <property type="project" value="InterPro"/>
</dbReference>
<feature type="transmembrane region" description="Helical" evidence="7">
    <location>
        <begin position="206"/>
        <end position="225"/>
    </location>
</feature>
<name>A0A2T0LSN2_9PSEU</name>
<sequence>MVTVRPRDRLLAHLEVWRPYTLGHAGLAALAAATLAAEQPSWPRLLGAWAVPTLGWLAGLYGGDYFDRALDSAAKPQRPIPSGRVAAGTARAAMIGCVVAGGAVAMVLNWRTVVLVAAALLLGVLYHTRFKARGLAGHVARGVLTGFAVLSGMLAVAPLPPPALAPLVLAFVLHDTGTNLIGALRDVDGDRAGGYETFPVRHGTRAALWLAAALGALWSGLAVVVPFTGAAGGSVPAFAALLAVAALAWAAVLARLWRAGEPVPRRAALAAHEVLTVERIGLGTAFLALGWGAAQAVAVGLPVAVLTVLAQRLLRARYEFADEPGPSVSAETILGYVDARLRDIAGGAARPVRTPAGWRRRIRIRVADLPLDVHLVADGAIRRVPSAEFAAGTLPSLTITTTSDVFADIFLSRRSTPRRAYLSRAIRMDASARDMLSLNQIFNEFRRAVPAPAPDRAPARTEQPGTGSRAEAGPGLLPDRVVISDTTLRDGEQMPGVAFAPEAKVTLARELDALGVPLIEAGFPAVSRAEEEAVRAVAGAGLDAVIQVIARPRRDDIDAAVRSGAHSIAVFVGTSDAHIRAKLRTTPDALLRDAADAVAYAKRAGHQVVFAAEDATRTDPGFLITLYDAVAGAGADAVGLADTAGVATPWSLAALVRRVTEACELPLAVHCHNDLGLATANSVAGVLSGASGVQCSVLGIGERAGNAALEEVVLTLEIAFGHRTGLDLPRLTGLARRVGDLAGTGVPVNKAVVGENAFVHESGLHVDGLLRDAATYEPYEPALLGRQRRIVFGKHSGRSGIAETLRRHDIALDEGQLGELVREVKRGGTGTSCLDENGLVRLAGDLLKGASCRTT</sequence>
<keyword evidence="10" id="KW-1185">Reference proteome</keyword>